<name>A0ABV0NA39_9TELE</name>
<dbReference type="EMBL" id="JAHRIO010030789">
    <property type="protein sequence ID" value="MEQ2168261.1"/>
    <property type="molecule type" value="Genomic_DNA"/>
</dbReference>
<organism evidence="1 2">
    <name type="scientific">Goodea atripinnis</name>
    <dbReference type="NCBI Taxonomy" id="208336"/>
    <lineage>
        <taxon>Eukaryota</taxon>
        <taxon>Metazoa</taxon>
        <taxon>Chordata</taxon>
        <taxon>Craniata</taxon>
        <taxon>Vertebrata</taxon>
        <taxon>Euteleostomi</taxon>
        <taxon>Actinopterygii</taxon>
        <taxon>Neopterygii</taxon>
        <taxon>Teleostei</taxon>
        <taxon>Neoteleostei</taxon>
        <taxon>Acanthomorphata</taxon>
        <taxon>Ovalentaria</taxon>
        <taxon>Atherinomorphae</taxon>
        <taxon>Cyprinodontiformes</taxon>
        <taxon>Goodeidae</taxon>
        <taxon>Goodea</taxon>
    </lineage>
</organism>
<comment type="caution">
    <text evidence="1">The sequence shown here is derived from an EMBL/GenBank/DDBJ whole genome shotgun (WGS) entry which is preliminary data.</text>
</comment>
<proteinExistence type="predicted"/>
<evidence type="ECO:0000313" key="2">
    <source>
        <dbReference type="Proteomes" id="UP001476798"/>
    </source>
</evidence>
<sequence length="272" mass="31268">MEPFTNKLTKEEKARNRHSECAMYSYDPDMIFTYTSSLPQLFPNIVHCHVRFALEEPTGVQQVFFKRKGIVVNDTQVLLYGQMLTGRKYVPKANGVVELEKQWAKQVLPFAYQTVVKDIKAFYSSMTCFKSLDELFTPSTTVFMVQDSQDVIKDGRIRVVFNVPHEPQLEHLIQNQHVRPISVKTWTCHFISGNVINPHSFMWIFQKYSVKYCPGYFLASRLGISSYLVSRFSGSIFIGRGSKKKFVSKCCLFFRNGGNLCSCAVFCTNQPL</sequence>
<evidence type="ECO:0000313" key="1">
    <source>
        <dbReference type="EMBL" id="MEQ2168261.1"/>
    </source>
</evidence>
<dbReference type="Gene3D" id="2.170.260.40">
    <property type="match status" value="1"/>
</dbReference>
<keyword evidence="2" id="KW-1185">Reference proteome</keyword>
<dbReference type="Proteomes" id="UP001476798">
    <property type="component" value="Unassembled WGS sequence"/>
</dbReference>
<dbReference type="InterPro" id="IPR047007">
    <property type="entry name" value="XRN1_D1_sf"/>
</dbReference>
<accession>A0ABV0NA39</accession>
<reference evidence="1 2" key="1">
    <citation type="submission" date="2021-06" db="EMBL/GenBank/DDBJ databases">
        <authorList>
            <person name="Palmer J.M."/>
        </authorList>
    </citation>
    <scope>NUCLEOTIDE SEQUENCE [LARGE SCALE GENOMIC DNA]</scope>
    <source>
        <strain evidence="1 2">GA_2019</strain>
        <tissue evidence="1">Muscle</tissue>
    </source>
</reference>
<protein>
    <submittedName>
        <fullName evidence="1">Uncharacterized protein</fullName>
    </submittedName>
</protein>
<gene>
    <name evidence="1" type="ORF">GOODEAATRI_012499</name>
</gene>